<evidence type="ECO:0000313" key="3">
    <source>
        <dbReference type="Proteomes" id="UP000315971"/>
    </source>
</evidence>
<protein>
    <submittedName>
        <fullName evidence="2">Uncharacterized membrane protein, YccA/Bax inhibitor family</fullName>
    </submittedName>
</protein>
<sequence>MAFFESSNPTLKQNTFNLPVDSTELMTVSGTVRNTFLLLVMTVIPAMYTWYTLSIGANPATMMPLAWGGMIGALVLSFVTMFKKEWSPITAPLYALGEGLALGLISFYFDARFPGIAIQAIMLTFGVLFSMLMAYRFGWLRATERFRQVVMLATMGIMICYLINFVMSFFGASMPMIHEGGLIGIGFSMVVVIVASLNLILDFDFIERGAAAGAPKYMEWYGAFSLLVTIIWLYLEILRLLSKLNRK</sequence>
<keyword evidence="3" id="KW-1185">Reference proteome</keyword>
<proteinExistence type="predicted"/>
<name>A0A521ACV2_9SPHI</name>
<keyword evidence="1" id="KW-0812">Transmembrane</keyword>
<dbReference type="Proteomes" id="UP000315971">
    <property type="component" value="Unassembled WGS sequence"/>
</dbReference>
<feature type="transmembrane region" description="Helical" evidence="1">
    <location>
        <begin position="35"/>
        <end position="53"/>
    </location>
</feature>
<gene>
    <name evidence="2" type="ORF">SAMN06265350_10159</name>
</gene>
<feature type="transmembrane region" description="Helical" evidence="1">
    <location>
        <begin position="89"/>
        <end position="109"/>
    </location>
</feature>
<evidence type="ECO:0000313" key="2">
    <source>
        <dbReference type="EMBL" id="SMO32601.1"/>
    </source>
</evidence>
<dbReference type="OrthoDB" id="116480at2"/>
<dbReference type="PANTHER" id="PTHR41282:SF1">
    <property type="entry name" value="CONSERVED TRANSMEMBRANE PROTEIN-RELATED"/>
    <property type="match status" value="1"/>
</dbReference>
<feature type="transmembrane region" description="Helical" evidence="1">
    <location>
        <begin position="221"/>
        <end position="241"/>
    </location>
</feature>
<organism evidence="2 3">
    <name type="scientific">Solitalea koreensis</name>
    <dbReference type="NCBI Taxonomy" id="543615"/>
    <lineage>
        <taxon>Bacteria</taxon>
        <taxon>Pseudomonadati</taxon>
        <taxon>Bacteroidota</taxon>
        <taxon>Sphingobacteriia</taxon>
        <taxon>Sphingobacteriales</taxon>
        <taxon>Sphingobacteriaceae</taxon>
        <taxon>Solitalea</taxon>
    </lineage>
</organism>
<dbReference type="EMBL" id="FXSZ01000001">
    <property type="protein sequence ID" value="SMO32601.1"/>
    <property type="molecule type" value="Genomic_DNA"/>
</dbReference>
<dbReference type="AlphaFoldDB" id="A0A521ACV2"/>
<feature type="transmembrane region" description="Helical" evidence="1">
    <location>
        <begin position="182"/>
        <end position="201"/>
    </location>
</feature>
<feature type="transmembrane region" description="Helical" evidence="1">
    <location>
        <begin position="116"/>
        <end position="137"/>
    </location>
</feature>
<dbReference type="Pfam" id="PF12811">
    <property type="entry name" value="BaxI_1"/>
    <property type="match status" value="1"/>
</dbReference>
<dbReference type="PANTHER" id="PTHR41282">
    <property type="entry name" value="CONSERVED TRANSMEMBRANE PROTEIN-RELATED"/>
    <property type="match status" value="1"/>
</dbReference>
<dbReference type="InterPro" id="IPR010539">
    <property type="entry name" value="BaxI_1-like"/>
</dbReference>
<dbReference type="RefSeq" id="WP_142600493.1">
    <property type="nucleotide sequence ID" value="NZ_FXSZ01000001.1"/>
</dbReference>
<accession>A0A521ACV2</accession>
<feature type="transmembrane region" description="Helical" evidence="1">
    <location>
        <begin position="149"/>
        <end position="170"/>
    </location>
</feature>
<keyword evidence="1" id="KW-1133">Transmembrane helix</keyword>
<keyword evidence="1" id="KW-0472">Membrane</keyword>
<reference evidence="2 3" key="1">
    <citation type="submission" date="2017-05" db="EMBL/GenBank/DDBJ databases">
        <authorList>
            <person name="Varghese N."/>
            <person name="Submissions S."/>
        </authorList>
    </citation>
    <scope>NUCLEOTIDE SEQUENCE [LARGE SCALE GENOMIC DNA]</scope>
    <source>
        <strain evidence="2 3">DSM 21342</strain>
    </source>
</reference>
<dbReference type="PIRSF" id="PIRSF009160">
    <property type="entry name" value="UCP009160"/>
    <property type="match status" value="1"/>
</dbReference>
<evidence type="ECO:0000256" key="1">
    <source>
        <dbReference type="SAM" id="Phobius"/>
    </source>
</evidence>
<feature type="transmembrane region" description="Helical" evidence="1">
    <location>
        <begin position="65"/>
        <end position="83"/>
    </location>
</feature>